<evidence type="ECO:0000313" key="4">
    <source>
        <dbReference type="EMBL" id="CAB5077471.1"/>
    </source>
</evidence>
<dbReference type="EMBL" id="CAEZWO010000001">
    <property type="protein sequence ID" value="CAB4648657.1"/>
    <property type="molecule type" value="Genomic_DNA"/>
</dbReference>
<dbReference type="EMBL" id="CAFBQK010000028">
    <property type="protein sequence ID" value="CAB5047986.1"/>
    <property type="molecule type" value="Genomic_DNA"/>
</dbReference>
<proteinExistence type="predicted"/>
<dbReference type="AlphaFoldDB" id="A0A6J7B358"/>
<protein>
    <submittedName>
        <fullName evidence="2">Unannotated protein</fullName>
    </submittedName>
</protein>
<name>A0A6J7B358_9ZZZZ</name>
<evidence type="ECO:0000313" key="1">
    <source>
        <dbReference type="EMBL" id="CAB4648657.1"/>
    </source>
</evidence>
<accession>A0A6J7B358</accession>
<evidence type="ECO:0000313" key="3">
    <source>
        <dbReference type="EMBL" id="CAB5047986.1"/>
    </source>
</evidence>
<dbReference type="EMBL" id="CAFBRB010000173">
    <property type="protein sequence ID" value="CAB5077471.1"/>
    <property type="molecule type" value="Genomic_DNA"/>
</dbReference>
<sequence>MVLFLSISVALIVLAVLGVRRISRLPSRYERKPRQATPWLALDQGIDPSESNDTNS</sequence>
<dbReference type="EMBL" id="CAFAZX010000001">
    <property type="protein sequence ID" value="CAB4839223.1"/>
    <property type="molecule type" value="Genomic_DNA"/>
</dbReference>
<evidence type="ECO:0000313" key="2">
    <source>
        <dbReference type="EMBL" id="CAB4839223.1"/>
    </source>
</evidence>
<organism evidence="2">
    <name type="scientific">freshwater metagenome</name>
    <dbReference type="NCBI Taxonomy" id="449393"/>
    <lineage>
        <taxon>unclassified sequences</taxon>
        <taxon>metagenomes</taxon>
        <taxon>ecological metagenomes</taxon>
    </lineage>
</organism>
<gene>
    <name evidence="1" type="ORF">UFOPK2254_00009</name>
    <name evidence="2" type="ORF">UFOPK3241_00004</name>
    <name evidence="3" type="ORF">UFOPK4265_00350</name>
    <name evidence="4" type="ORF">UFOPK4401_01235</name>
</gene>
<reference evidence="2" key="1">
    <citation type="submission" date="2020-05" db="EMBL/GenBank/DDBJ databases">
        <authorList>
            <person name="Chiriac C."/>
            <person name="Salcher M."/>
            <person name="Ghai R."/>
            <person name="Kavagutti S V."/>
        </authorList>
    </citation>
    <scope>NUCLEOTIDE SEQUENCE</scope>
</reference>